<dbReference type="RefSeq" id="WP_209666087.1">
    <property type="nucleotide sequence ID" value="NZ_JAGGMS010000001.1"/>
</dbReference>
<reference evidence="2 3" key="1">
    <citation type="submission" date="2021-03" db="EMBL/GenBank/DDBJ databases">
        <title>Sequencing the genomes of 1000 actinobacteria strains.</title>
        <authorList>
            <person name="Klenk H.-P."/>
        </authorList>
    </citation>
    <scope>NUCLEOTIDE SEQUENCE [LARGE SCALE GENOMIC DNA]</scope>
    <source>
        <strain evidence="2 3">DSM 45510</strain>
    </source>
</reference>
<evidence type="ECO:0000259" key="1">
    <source>
        <dbReference type="Pfam" id="PF06172"/>
    </source>
</evidence>
<dbReference type="CDD" id="cd06121">
    <property type="entry name" value="cupin_YML079wp"/>
    <property type="match status" value="1"/>
</dbReference>
<dbReference type="Pfam" id="PF06172">
    <property type="entry name" value="Cupin_5"/>
    <property type="match status" value="1"/>
</dbReference>
<dbReference type="Gene3D" id="2.60.120.10">
    <property type="entry name" value="Jelly Rolls"/>
    <property type="match status" value="1"/>
</dbReference>
<dbReference type="InterPro" id="IPR009327">
    <property type="entry name" value="Cupin_DUF985"/>
</dbReference>
<evidence type="ECO:0000313" key="3">
    <source>
        <dbReference type="Proteomes" id="UP000741013"/>
    </source>
</evidence>
<dbReference type="InterPro" id="IPR039935">
    <property type="entry name" value="YML079W-like"/>
</dbReference>
<gene>
    <name evidence="2" type="ORF">JOM49_004361</name>
</gene>
<dbReference type="Proteomes" id="UP000741013">
    <property type="component" value="Unassembled WGS sequence"/>
</dbReference>
<dbReference type="PANTHER" id="PTHR33387:SF3">
    <property type="entry name" value="DUF985 DOMAIN-CONTAINING PROTEIN"/>
    <property type="match status" value="1"/>
</dbReference>
<evidence type="ECO:0000313" key="2">
    <source>
        <dbReference type="EMBL" id="MBP2182835.1"/>
    </source>
</evidence>
<sequence length="155" mass="17085">MTHPSSTAQILGLAPHPEGGWYRRVYTSPLTVVHPIAHEKRPTASLIHYLLLPGEQSQWHTVASDEIWLWHRGGPLTLVTSPPGPKPTTETTHRLGQRIEDGEQLQCQVPAGHWQRAFPAGNTEALVSCLVTPGFDFADFELATDAVSRDVVPQD</sequence>
<comment type="caution">
    <text evidence="2">The sequence shown here is derived from an EMBL/GenBank/DDBJ whole genome shotgun (WGS) entry which is preliminary data.</text>
</comment>
<proteinExistence type="predicted"/>
<name>A0ABS4PTU1_9PSEU</name>
<dbReference type="EMBL" id="JAGGMS010000001">
    <property type="protein sequence ID" value="MBP2182835.1"/>
    <property type="molecule type" value="Genomic_DNA"/>
</dbReference>
<dbReference type="InterPro" id="IPR014710">
    <property type="entry name" value="RmlC-like_jellyroll"/>
</dbReference>
<protein>
    <submittedName>
        <fullName evidence="2">Cupin superfamily sugar epimerase</fullName>
    </submittedName>
</protein>
<dbReference type="PANTHER" id="PTHR33387">
    <property type="entry name" value="RMLC-LIKE JELLY ROLL FOLD PROTEIN"/>
    <property type="match status" value="1"/>
</dbReference>
<accession>A0ABS4PTU1</accession>
<dbReference type="InterPro" id="IPR011051">
    <property type="entry name" value="RmlC_Cupin_sf"/>
</dbReference>
<dbReference type="SUPFAM" id="SSF51182">
    <property type="entry name" value="RmlC-like cupins"/>
    <property type="match status" value="1"/>
</dbReference>
<keyword evidence="3" id="KW-1185">Reference proteome</keyword>
<feature type="domain" description="DUF985" evidence="1">
    <location>
        <begin position="8"/>
        <end position="143"/>
    </location>
</feature>
<organism evidence="2 3">
    <name type="scientific">Amycolatopsis magusensis</name>
    <dbReference type="NCBI Taxonomy" id="882444"/>
    <lineage>
        <taxon>Bacteria</taxon>
        <taxon>Bacillati</taxon>
        <taxon>Actinomycetota</taxon>
        <taxon>Actinomycetes</taxon>
        <taxon>Pseudonocardiales</taxon>
        <taxon>Pseudonocardiaceae</taxon>
        <taxon>Amycolatopsis</taxon>
    </lineage>
</organism>